<dbReference type="AlphaFoldDB" id="A0A2P5AZN6"/>
<protein>
    <submittedName>
        <fullName evidence="2">Protein NIM1-INTERACTING</fullName>
    </submittedName>
</protein>
<accession>A0A2P5AZN6</accession>
<dbReference type="Proteomes" id="UP000237105">
    <property type="component" value="Unassembled WGS sequence"/>
</dbReference>
<keyword evidence="3" id="KW-1185">Reference proteome</keyword>
<feature type="region of interest" description="Disordered" evidence="1">
    <location>
        <begin position="1"/>
        <end position="42"/>
    </location>
</feature>
<evidence type="ECO:0000313" key="3">
    <source>
        <dbReference type="Proteomes" id="UP000237105"/>
    </source>
</evidence>
<dbReference type="EMBL" id="JXTB01000402">
    <property type="protein sequence ID" value="PON42003.1"/>
    <property type="molecule type" value="Genomic_DNA"/>
</dbReference>
<dbReference type="GO" id="GO:0010112">
    <property type="term" value="P:regulation of systemic acquired resistance"/>
    <property type="evidence" value="ECO:0007669"/>
    <property type="project" value="InterPro"/>
</dbReference>
<dbReference type="PANTHER" id="PTHR35735:SF8">
    <property type="entry name" value="PROTEIN NIM1-INTERACTING 2"/>
    <property type="match status" value="1"/>
</dbReference>
<dbReference type="InterPro" id="IPR034577">
    <property type="entry name" value="NIMIN-2"/>
</dbReference>
<organism evidence="2 3">
    <name type="scientific">Parasponia andersonii</name>
    <name type="common">Sponia andersonii</name>
    <dbReference type="NCBI Taxonomy" id="3476"/>
    <lineage>
        <taxon>Eukaryota</taxon>
        <taxon>Viridiplantae</taxon>
        <taxon>Streptophyta</taxon>
        <taxon>Embryophyta</taxon>
        <taxon>Tracheophyta</taxon>
        <taxon>Spermatophyta</taxon>
        <taxon>Magnoliopsida</taxon>
        <taxon>eudicotyledons</taxon>
        <taxon>Gunneridae</taxon>
        <taxon>Pentapetalae</taxon>
        <taxon>rosids</taxon>
        <taxon>fabids</taxon>
        <taxon>Rosales</taxon>
        <taxon>Cannabaceae</taxon>
        <taxon>Parasponia</taxon>
    </lineage>
</organism>
<evidence type="ECO:0000313" key="2">
    <source>
        <dbReference type="EMBL" id="PON42003.1"/>
    </source>
</evidence>
<evidence type="ECO:0000256" key="1">
    <source>
        <dbReference type="SAM" id="MobiDB-lite"/>
    </source>
</evidence>
<feature type="region of interest" description="Disordered" evidence="1">
    <location>
        <begin position="102"/>
        <end position="123"/>
    </location>
</feature>
<sequence length="123" mass="13669">MSDGRGAEAVKRKPPGENDAVSGRKKKKKKAREDEEITETTEDEVEEFFAILKRIHVAIGYFKKGAGGNGRQLTEQGSRLRAMLETENYVGVNGEAMRREEEGVEENLGFDLNAKPGPDCDRV</sequence>
<gene>
    <name evidence="2" type="ORF">PanWU01x14_285350</name>
</gene>
<dbReference type="PANTHER" id="PTHR35735">
    <property type="entry name" value="PROTEIN NIM1-INTERACTING 2"/>
    <property type="match status" value="1"/>
</dbReference>
<proteinExistence type="predicted"/>
<reference evidence="3" key="1">
    <citation type="submission" date="2016-06" db="EMBL/GenBank/DDBJ databases">
        <title>Parallel loss of symbiosis genes in relatives of nitrogen-fixing non-legume Parasponia.</title>
        <authorList>
            <person name="Van Velzen R."/>
            <person name="Holmer R."/>
            <person name="Bu F."/>
            <person name="Rutten L."/>
            <person name="Van Zeijl A."/>
            <person name="Liu W."/>
            <person name="Santuari L."/>
            <person name="Cao Q."/>
            <person name="Sharma T."/>
            <person name="Shen D."/>
            <person name="Roswanjaya Y."/>
            <person name="Wardhani T."/>
            <person name="Kalhor M.S."/>
            <person name="Jansen J."/>
            <person name="Van den Hoogen J."/>
            <person name="Gungor B."/>
            <person name="Hartog M."/>
            <person name="Hontelez J."/>
            <person name="Verver J."/>
            <person name="Yang W.-C."/>
            <person name="Schijlen E."/>
            <person name="Repin R."/>
            <person name="Schilthuizen M."/>
            <person name="Schranz E."/>
            <person name="Heidstra R."/>
            <person name="Miyata K."/>
            <person name="Fedorova E."/>
            <person name="Kohlen W."/>
            <person name="Bisseling T."/>
            <person name="Smit S."/>
            <person name="Geurts R."/>
        </authorList>
    </citation>
    <scope>NUCLEOTIDE SEQUENCE [LARGE SCALE GENOMIC DNA]</scope>
    <source>
        <strain evidence="3">cv. WU1-14</strain>
    </source>
</reference>
<dbReference type="OrthoDB" id="1098796at2759"/>
<comment type="caution">
    <text evidence="2">The sequence shown here is derived from an EMBL/GenBank/DDBJ whole genome shotgun (WGS) entry which is preliminary data.</text>
</comment>
<feature type="compositionally biased region" description="Basic and acidic residues" evidence="1">
    <location>
        <begin position="1"/>
        <end position="16"/>
    </location>
</feature>
<name>A0A2P5AZN6_PARAD</name>